<dbReference type="Pfam" id="PF13489">
    <property type="entry name" value="Methyltransf_23"/>
    <property type="match status" value="1"/>
</dbReference>
<protein>
    <submittedName>
        <fullName evidence="1">Class I SAM-dependent methyltransferase</fullName>
        <ecNumber evidence="1">2.1.-.-</ecNumber>
    </submittedName>
</protein>
<evidence type="ECO:0000313" key="1">
    <source>
        <dbReference type="EMBL" id="MEJ8822865.1"/>
    </source>
</evidence>
<dbReference type="CDD" id="cd02440">
    <property type="entry name" value="AdoMet_MTases"/>
    <property type="match status" value="1"/>
</dbReference>
<dbReference type="InterPro" id="IPR029063">
    <property type="entry name" value="SAM-dependent_MTases_sf"/>
</dbReference>
<keyword evidence="1" id="KW-0489">Methyltransferase</keyword>
<sequence>MSGVRTNDAAWRQLHEAATAPYRKAGKFAYEFARGKLGRDPVFRGLIERGLIGAGRSRVLDIGCGQGLFASLLSSMAGMQARGQWPPGWAATPAAADYTGIELMPRDVARAQSSIGHLQPAPRFVCGDMCSATLPDSDLVVILDVLHYVDLDAQEGVLRRVRDALPVGSGRLLLRVGDAASRRGFAISQWVDRTVTRVRGHKVSPTWGRTLQEWTAVLQRLGFSVQGIPMSEGTPFANVLLVADRIQE</sequence>
<dbReference type="SUPFAM" id="SSF53335">
    <property type="entry name" value="S-adenosyl-L-methionine-dependent methyltransferases"/>
    <property type="match status" value="1"/>
</dbReference>
<dbReference type="EC" id="2.1.-.-" evidence="1"/>
<dbReference type="GO" id="GO:0032259">
    <property type="term" value="P:methylation"/>
    <property type="evidence" value="ECO:0007669"/>
    <property type="project" value="UniProtKB-KW"/>
</dbReference>
<accession>A0ABU8VYG6</accession>
<keyword evidence="1" id="KW-0808">Transferase</keyword>
<dbReference type="RefSeq" id="WP_340363909.1">
    <property type="nucleotide sequence ID" value="NZ_JBBKZV010000006.1"/>
</dbReference>
<reference evidence="1 2" key="1">
    <citation type="submission" date="2024-03" db="EMBL/GenBank/DDBJ databases">
        <title>Novel species of the genus Variovorax.</title>
        <authorList>
            <person name="Liu Q."/>
            <person name="Xin Y.-H."/>
        </authorList>
    </citation>
    <scope>NUCLEOTIDE SEQUENCE [LARGE SCALE GENOMIC DNA]</scope>
    <source>
        <strain evidence="1 2">KACC 18501</strain>
    </source>
</reference>
<dbReference type="GO" id="GO:0008168">
    <property type="term" value="F:methyltransferase activity"/>
    <property type="evidence" value="ECO:0007669"/>
    <property type="project" value="UniProtKB-KW"/>
</dbReference>
<evidence type="ECO:0000313" key="2">
    <source>
        <dbReference type="Proteomes" id="UP001363010"/>
    </source>
</evidence>
<proteinExistence type="predicted"/>
<keyword evidence="2" id="KW-1185">Reference proteome</keyword>
<organism evidence="1 2">
    <name type="scientific">Variovorax humicola</name>
    <dbReference type="NCBI Taxonomy" id="1769758"/>
    <lineage>
        <taxon>Bacteria</taxon>
        <taxon>Pseudomonadati</taxon>
        <taxon>Pseudomonadota</taxon>
        <taxon>Betaproteobacteria</taxon>
        <taxon>Burkholderiales</taxon>
        <taxon>Comamonadaceae</taxon>
        <taxon>Variovorax</taxon>
    </lineage>
</organism>
<dbReference type="Gene3D" id="3.40.50.150">
    <property type="entry name" value="Vaccinia Virus protein VP39"/>
    <property type="match status" value="1"/>
</dbReference>
<dbReference type="Proteomes" id="UP001363010">
    <property type="component" value="Unassembled WGS sequence"/>
</dbReference>
<dbReference type="EMBL" id="JBBKZV010000006">
    <property type="protein sequence ID" value="MEJ8822865.1"/>
    <property type="molecule type" value="Genomic_DNA"/>
</dbReference>
<comment type="caution">
    <text evidence="1">The sequence shown here is derived from an EMBL/GenBank/DDBJ whole genome shotgun (WGS) entry which is preliminary data.</text>
</comment>
<name>A0ABU8VYG6_9BURK</name>
<gene>
    <name evidence="1" type="ORF">WKW80_12630</name>
</gene>